<reference evidence="3 4" key="1">
    <citation type="submission" date="2016-09" db="EMBL/GenBank/DDBJ databases">
        <authorList>
            <person name="Capua I."/>
            <person name="De Benedictis P."/>
            <person name="Joannis T."/>
            <person name="Lombin L.H."/>
            <person name="Cattoli G."/>
        </authorList>
    </citation>
    <scope>NUCLEOTIDE SEQUENCE [LARGE SCALE GENOMIC DNA]</scope>
    <source>
        <strain evidence="3 4">A7P-90m</strain>
    </source>
</reference>
<feature type="domain" description="IPT/TIG" evidence="2">
    <location>
        <begin position="207"/>
        <end position="283"/>
    </location>
</feature>
<dbReference type="Gene3D" id="2.60.40.10">
    <property type="entry name" value="Immunoglobulins"/>
    <property type="match status" value="1"/>
</dbReference>
<dbReference type="PANTHER" id="PTHR13833:SF71">
    <property type="entry name" value="NHL DOMAIN-CONTAINING PROTEIN"/>
    <property type="match status" value="1"/>
</dbReference>
<dbReference type="SUPFAM" id="SSF101898">
    <property type="entry name" value="NHL repeat"/>
    <property type="match status" value="1"/>
</dbReference>
<keyword evidence="1" id="KW-0472">Membrane</keyword>
<protein>
    <submittedName>
        <fullName evidence="3">IPT/TIG domain-containing protein</fullName>
    </submittedName>
</protein>
<dbReference type="OrthoDB" id="791543at2"/>
<evidence type="ECO:0000259" key="2">
    <source>
        <dbReference type="Pfam" id="PF01833"/>
    </source>
</evidence>
<evidence type="ECO:0000256" key="1">
    <source>
        <dbReference type="SAM" id="Phobius"/>
    </source>
</evidence>
<name>A0A1G6GGH6_9BACT</name>
<dbReference type="Pfam" id="PF01833">
    <property type="entry name" value="TIG"/>
    <property type="match status" value="1"/>
</dbReference>
<sequence>MGSLIRNGLFVIILRKCILFKSLYIFVTRYRRLVKFISKPIKPMKRLLFFTFAIAIGLGFWSCDKDDGTTGYKRDQVEWEITGIKQIPGRMAVVSCKMKIVYLNDRSGEPGNYIYRKIDFWTCFDTDTSFSHEKETTWNIRGIKDGVTEVEFSDTVENLDVSTTYYFKIHGQFGLCDTPILNYGGTTLSQGYSPTVKMAVEKPVLAVSSIAPLTGTYRDTVTIKGAGFSKVCADNKVLFNGMEATVAKAYYDSLKVLVPKKAGAGEVTVKVGSESTSGGKFDYVHEPYVVYTIMTCPGILNDFGKIEYDYLYQITVDGNNNVIALMSNTIIKISQDGKFITIAGQRGVYGCKDGNGATALFSNSRGIIVDNGGDYIVTDGSNHCIRRVKADGSSVLTFSGEIGKSGYEDGVGGFVKYNVPTCIAQSSTGEYFIADRDNRRIRKYGNDGWVSTFAGSGKDEFVEGQGYKASIGEPKSMVRDSKDNLFVASSTYPHGFTRILKITPSGVVSILSQSTFAFYPNLTIDGQDNIYSKDFTCTLNPQVDC</sequence>
<accession>A0A1G6GGH6</accession>
<dbReference type="PANTHER" id="PTHR13833">
    <property type="match status" value="1"/>
</dbReference>
<dbReference type="AlphaFoldDB" id="A0A1G6GGH6"/>
<dbReference type="InterPro" id="IPR011042">
    <property type="entry name" value="6-blade_b-propeller_TolB-like"/>
</dbReference>
<organism evidence="3 4">
    <name type="scientific">Williamwhitmania taraxaci</name>
    <dbReference type="NCBI Taxonomy" id="1640674"/>
    <lineage>
        <taxon>Bacteria</taxon>
        <taxon>Pseudomonadati</taxon>
        <taxon>Bacteroidota</taxon>
        <taxon>Bacteroidia</taxon>
        <taxon>Bacteroidales</taxon>
        <taxon>Williamwhitmaniaceae</taxon>
        <taxon>Williamwhitmania</taxon>
    </lineage>
</organism>
<feature type="transmembrane region" description="Helical" evidence="1">
    <location>
        <begin position="47"/>
        <end position="62"/>
    </location>
</feature>
<keyword evidence="1" id="KW-1133">Transmembrane helix</keyword>
<proteinExistence type="predicted"/>
<evidence type="ECO:0000313" key="3">
    <source>
        <dbReference type="EMBL" id="SDB80933.1"/>
    </source>
</evidence>
<keyword evidence="4" id="KW-1185">Reference proteome</keyword>
<evidence type="ECO:0000313" key="4">
    <source>
        <dbReference type="Proteomes" id="UP000199452"/>
    </source>
</evidence>
<keyword evidence="1" id="KW-0812">Transmembrane</keyword>
<dbReference type="STRING" id="1640674.SAMN05216323_10011"/>
<dbReference type="SUPFAM" id="SSF81296">
    <property type="entry name" value="E set domains"/>
    <property type="match status" value="1"/>
</dbReference>
<feature type="transmembrane region" description="Helical" evidence="1">
    <location>
        <begin position="6"/>
        <end position="27"/>
    </location>
</feature>
<dbReference type="InterPro" id="IPR014756">
    <property type="entry name" value="Ig_E-set"/>
</dbReference>
<dbReference type="Gene3D" id="2.120.10.30">
    <property type="entry name" value="TolB, C-terminal domain"/>
    <property type="match status" value="2"/>
</dbReference>
<dbReference type="EMBL" id="FMYP01000001">
    <property type="protein sequence ID" value="SDB80933.1"/>
    <property type="molecule type" value="Genomic_DNA"/>
</dbReference>
<dbReference type="InterPro" id="IPR002909">
    <property type="entry name" value="IPT_dom"/>
</dbReference>
<gene>
    <name evidence="3" type="ORF">SAMN05216323_10011</name>
</gene>
<dbReference type="Proteomes" id="UP000199452">
    <property type="component" value="Unassembled WGS sequence"/>
</dbReference>
<dbReference type="InterPro" id="IPR013783">
    <property type="entry name" value="Ig-like_fold"/>
</dbReference>